<name>A0A0C9Z1S2_9AGAM</name>
<evidence type="ECO:0000313" key="1">
    <source>
        <dbReference type="EMBL" id="KIK16312.1"/>
    </source>
</evidence>
<reference evidence="1 2" key="1">
    <citation type="submission" date="2014-04" db="EMBL/GenBank/DDBJ databases">
        <authorList>
            <consortium name="DOE Joint Genome Institute"/>
            <person name="Kuo A."/>
            <person name="Kohler A."/>
            <person name="Costa M.D."/>
            <person name="Nagy L.G."/>
            <person name="Floudas D."/>
            <person name="Copeland A."/>
            <person name="Barry K.W."/>
            <person name="Cichocki N."/>
            <person name="Veneault-Fourrey C."/>
            <person name="LaButti K."/>
            <person name="Lindquist E.A."/>
            <person name="Lipzen A."/>
            <person name="Lundell T."/>
            <person name="Morin E."/>
            <person name="Murat C."/>
            <person name="Sun H."/>
            <person name="Tunlid A."/>
            <person name="Henrissat B."/>
            <person name="Grigoriev I.V."/>
            <person name="Hibbett D.S."/>
            <person name="Martin F."/>
            <person name="Nordberg H.P."/>
            <person name="Cantor M.N."/>
            <person name="Hua S.X."/>
        </authorList>
    </citation>
    <scope>NUCLEOTIDE SEQUENCE [LARGE SCALE GENOMIC DNA]</scope>
    <source>
        <strain evidence="1 2">441</strain>
    </source>
</reference>
<reference evidence="2" key="2">
    <citation type="submission" date="2015-01" db="EMBL/GenBank/DDBJ databases">
        <title>Evolutionary Origins and Diversification of the Mycorrhizal Mutualists.</title>
        <authorList>
            <consortium name="DOE Joint Genome Institute"/>
            <consortium name="Mycorrhizal Genomics Consortium"/>
            <person name="Kohler A."/>
            <person name="Kuo A."/>
            <person name="Nagy L.G."/>
            <person name="Floudas D."/>
            <person name="Copeland A."/>
            <person name="Barry K.W."/>
            <person name="Cichocki N."/>
            <person name="Veneault-Fourrey C."/>
            <person name="LaButti K."/>
            <person name="Lindquist E.A."/>
            <person name="Lipzen A."/>
            <person name="Lundell T."/>
            <person name="Morin E."/>
            <person name="Murat C."/>
            <person name="Riley R."/>
            <person name="Ohm R."/>
            <person name="Sun H."/>
            <person name="Tunlid A."/>
            <person name="Henrissat B."/>
            <person name="Grigoriev I.V."/>
            <person name="Hibbett D.S."/>
            <person name="Martin F."/>
        </authorList>
    </citation>
    <scope>NUCLEOTIDE SEQUENCE [LARGE SCALE GENOMIC DNA]</scope>
    <source>
        <strain evidence="2">441</strain>
    </source>
</reference>
<dbReference type="Proteomes" id="UP000054018">
    <property type="component" value="Unassembled WGS sequence"/>
</dbReference>
<sequence>MIRRWVAVQRRPTLFGARSTSSYATALLNSVKDVGHPARHLTYPKATPFYEQLKPIPSVRYTKSFLFLTALAVSLAMDLTWKYWPQKRITVTNEDGTTREAYQPRPISHRLLMLAMHLGIGASTAAYLVSKRRIHVHKVWLLPRTVRKKQGKLSSNASPDTTMDVLVKTYSWYSPKFTFTYSPNVVSFISSGENIVLRAPLESAKLEDDLILKTKGALVDGEAVPEKFAKESILNVFHSKIDRFSRSSTVQCKIATTSFLASLLFANTEGNGDGALESIIPSHSFTQVASLPFTCTVYFLLHIISQRVGVITLTTLIFTSLRKPLSPACRARFIDTSTPSFSPSSPPFSGGGADTHSFVTSLVRLHLPAQIASSCRPGCGVGWMSMSDGKGEEGGCEGK</sequence>
<dbReference type="AlphaFoldDB" id="A0A0C9Z1S2"/>
<proteinExistence type="predicted"/>
<protein>
    <submittedName>
        <fullName evidence="1">Uncharacterized protein</fullName>
    </submittedName>
</protein>
<dbReference type="HOGENOM" id="CLU_691011_0_0_1"/>
<accession>A0A0C9Z1S2</accession>
<keyword evidence="2" id="KW-1185">Reference proteome</keyword>
<dbReference type="OrthoDB" id="2623341at2759"/>
<gene>
    <name evidence="1" type="ORF">PISMIDRAFT_15894</name>
</gene>
<dbReference type="EMBL" id="KN833861">
    <property type="protein sequence ID" value="KIK16312.1"/>
    <property type="molecule type" value="Genomic_DNA"/>
</dbReference>
<evidence type="ECO:0000313" key="2">
    <source>
        <dbReference type="Proteomes" id="UP000054018"/>
    </source>
</evidence>
<organism evidence="1 2">
    <name type="scientific">Pisolithus microcarpus 441</name>
    <dbReference type="NCBI Taxonomy" id="765257"/>
    <lineage>
        <taxon>Eukaryota</taxon>
        <taxon>Fungi</taxon>
        <taxon>Dikarya</taxon>
        <taxon>Basidiomycota</taxon>
        <taxon>Agaricomycotina</taxon>
        <taxon>Agaricomycetes</taxon>
        <taxon>Agaricomycetidae</taxon>
        <taxon>Boletales</taxon>
        <taxon>Sclerodermatineae</taxon>
        <taxon>Pisolithaceae</taxon>
        <taxon>Pisolithus</taxon>
    </lineage>
</organism>